<organism evidence="2">
    <name type="scientific">Bifidobacterium aquikefiricola</name>
    <dbReference type="NCBI Taxonomy" id="3059038"/>
    <lineage>
        <taxon>Bacteria</taxon>
        <taxon>Bacillati</taxon>
        <taxon>Actinomycetota</taxon>
        <taxon>Actinomycetes</taxon>
        <taxon>Bifidobacteriales</taxon>
        <taxon>Bifidobacteriaceae</taxon>
        <taxon>Bifidobacterium</taxon>
    </lineage>
</organism>
<reference evidence="2" key="1">
    <citation type="submission" date="2023-07" db="EMBL/GenBank/DDBJ databases">
        <title>Bifidobacterium aquikefiriaerophilum sp. nov. and Bifidobacterium eccum sp. nov., isolated from water kefir.</title>
        <authorList>
            <person name="Breselge S."/>
            <person name="Bellassi P."/>
            <person name="Barcenilla C."/>
            <person name="Alvarez-Ordonez A."/>
            <person name="Morelli L."/>
            <person name="Cotter P.D."/>
        </authorList>
    </citation>
    <scope>NUCLEOTIDE SEQUENCE</scope>
    <source>
        <strain evidence="2">WK041_4_12</strain>
    </source>
</reference>
<dbReference type="GO" id="GO:0004668">
    <property type="term" value="F:protein-arginine deiminase activity"/>
    <property type="evidence" value="ECO:0007669"/>
    <property type="project" value="InterPro"/>
</dbReference>
<evidence type="ECO:0000313" key="2">
    <source>
        <dbReference type="EMBL" id="XDS44860.1"/>
    </source>
</evidence>
<dbReference type="EMBL" id="CP129674">
    <property type="protein sequence ID" value="XDS44860.1"/>
    <property type="molecule type" value="Genomic_DNA"/>
</dbReference>
<dbReference type="GO" id="GO:0047632">
    <property type="term" value="F:agmatine deiminase activity"/>
    <property type="evidence" value="ECO:0007669"/>
    <property type="project" value="TreeGrafter"/>
</dbReference>
<keyword evidence="1" id="KW-0378">Hydrolase</keyword>
<dbReference type="PANTHER" id="PTHR31377:SF0">
    <property type="entry name" value="AGMATINE DEIMINASE-RELATED"/>
    <property type="match status" value="1"/>
</dbReference>
<proteinExistence type="predicted"/>
<protein>
    <submittedName>
        <fullName evidence="2">Agmatine deiminase family protein</fullName>
    </submittedName>
</protein>
<dbReference type="Gene3D" id="3.75.10.10">
    <property type="entry name" value="L-arginine/glycine Amidinotransferase, Chain A"/>
    <property type="match status" value="1"/>
</dbReference>
<dbReference type="GO" id="GO:0009446">
    <property type="term" value="P:putrescine biosynthetic process"/>
    <property type="evidence" value="ECO:0007669"/>
    <property type="project" value="InterPro"/>
</dbReference>
<dbReference type="SUPFAM" id="SSF55909">
    <property type="entry name" value="Pentein"/>
    <property type="match status" value="1"/>
</dbReference>
<evidence type="ECO:0000256" key="1">
    <source>
        <dbReference type="ARBA" id="ARBA00022801"/>
    </source>
</evidence>
<dbReference type="Pfam" id="PF04371">
    <property type="entry name" value="PAD_porph"/>
    <property type="match status" value="1"/>
</dbReference>
<dbReference type="RefSeq" id="WP_369344406.1">
    <property type="nucleotide sequence ID" value="NZ_CP129674.1"/>
</dbReference>
<gene>
    <name evidence="2" type="ORF">QN215_01620</name>
</gene>
<accession>A0AB39U741</accession>
<dbReference type="AlphaFoldDB" id="A0AB39U741"/>
<dbReference type="InterPro" id="IPR007466">
    <property type="entry name" value="Peptidyl-Arg-deiminase_porph"/>
</dbReference>
<name>A0AB39U741_9BIFI</name>
<sequence length="346" mass="38084">MTRQRLMPSETAPHERTWMAFPCDGYVLSGSAERRNEGLRMWSTVANAISKYESLSMIVDPSMMRVARDCLESSIDLHSHALNDCWMRDIGPSFVAVSDDAGAVTLDAVDWTFNGWGAQHWARWNHDAQIGRHVAQLADSTVTSSPIVLEGGGFHVDGRGTAIMTQTVALDPERNPEATREDIERAFHELLGVTTIIWLPEGLTGDYGEFGTRGHVDILACMPDAETVLVHEQRNPHHPDYRVSQQTMKILSHARNSQGKQLNVIALPAPSNGFNPDGSPNDYSYINHYVANGAVFACVFDDPNDAQAVEILASAYPGRTIVPIQARPLFERGGGIHCITQQQPAV</sequence>
<dbReference type="KEGG" id="baqk:QN215_01620"/>
<dbReference type="PANTHER" id="PTHR31377">
    <property type="entry name" value="AGMATINE DEIMINASE-RELATED"/>
    <property type="match status" value="1"/>
</dbReference>